<feature type="transmembrane region" description="Helical" evidence="1">
    <location>
        <begin position="63"/>
        <end position="86"/>
    </location>
</feature>
<organism evidence="2 3">
    <name type="scientific">Faecalibacterium prausnitzii</name>
    <dbReference type="NCBI Taxonomy" id="853"/>
    <lineage>
        <taxon>Bacteria</taxon>
        <taxon>Bacillati</taxon>
        <taxon>Bacillota</taxon>
        <taxon>Clostridia</taxon>
        <taxon>Eubacteriales</taxon>
        <taxon>Oscillospiraceae</taxon>
        <taxon>Faecalibacterium</taxon>
    </lineage>
</organism>
<sequence length="305" mass="35360">MGYRYHNYTDTAELEDIGMTLANFLRYAMMAFRPAETLLICTVLTLLVAIPCVLILINSESSSTRYAIAMAIVTGVIASGLVSLTLEMCNNYRHNRKRFVVLNYYLHIVSSYEEYINCSSHGKYEKYNKDACYYLSFQKTGEISNRLHAVAELVLIVAPPVDEALEKGSEYLAVKEMQYATRVKDAAEDILEIAKNQIFEHMKNHNYSFFDCLEEKYRDKLVAYSDHVEIRMTDKNLESVVCDYMLNNFDEQTRDVKAKLVAKLSNFDYAMHELQKMMRLEPVMYENLIPMEEKFKMDDAKLNSK</sequence>
<feature type="transmembrane region" description="Helical" evidence="1">
    <location>
        <begin position="37"/>
        <end position="57"/>
    </location>
</feature>
<proteinExistence type="predicted"/>
<evidence type="ECO:0000256" key="1">
    <source>
        <dbReference type="SAM" id="Phobius"/>
    </source>
</evidence>
<dbReference type="RefSeq" id="WP_112091080.1">
    <property type="nucleotide sequence ID" value="NZ_PRLD01000007.1"/>
</dbReference>
<keyword evidence="1" id="KW-1133">Transmembrane helix</keyword>
<gene>
    <name evidence="2" type="ORF">C4N24_08670</name>
</gene>
<dbReference type="AlphaFoldDB" id="A0A329U8Q1"/>
<dbReference type="Proteomes" id="UP000251281">
    <property type="component" value="Unassembled WGS sequence"/>
</dbReference>
<keyword evidence="1" id="KW-0472">Membrane</keyword>
<evidence type="ECO:0000313" key="3">
    <source>
        <dbReference type="Proteomes" id="UP000251281"/>
    </source>
</evidence>
<reference evidence="2 3" key="1">
    <citation type="submission" date="2018-02" db="EMBL/GenBank/DDBJ databases">
        <title>Complete genome sequencing of Faecalibacterium prausnitzii strains isolated from the human gut.</title>
        <authorList>
            <person name="Fitzgerald B.C."/>
            <person name="Shkoporov A.N."/>
            <person name="Ross P.R."/>
            <person name="Hill C."/>
        </authorList>
    </citation>
    <scope>NUCLEOTIDE SEQUENCE [LARGE SCALE GENOMIC DNA]</scope>
    <source>
        <strain evidence="2 3">APC923/51-1</strain>
    </source>
</reference>
<accession>A0A329U8Q1</accession>
<name>A0A329U8Q1_9FIRM</name>
<protein>
    <submittedName>
        <fullName evidence="2">Uncharacterized protein</fullName>
    </submittedName>
</protein>
<evidence type="ECO:0000313" key="2">
    <source>
        <dbReference type="EMBL" id="RAW57278.1"/>
    </source>
</evidence>
<keyword evidence="1" id="KW-0812">Transmembrane</keyword>
<dbReference type="EMBL" id="PRLD01000007">
    <property type="protein sequence ID" value="RAW57278.1"/>
    <property type="molecule type" value="Genomic_DNA"/>
</dbReference>
<comment type="caution">
    <text evidence="2">The sequence shown here is derived from an EMBL/GenBank/DDBJ whole genome shotgun (WGS) entry which is preliminary data.</text>
</comment>